<organism evidence="1 2">
    <name type="scientific">Ceriporiopsis subvermispora (strain B)</name>
    <name type="common">White-rot fungus</name>
    <name type="synonym">Gelatoporia subvermispora</name>
    <dbReference type="NCBI Taxonomy" id="914234"/>
    <lineage>
        <taxon>Eukaryota</taxon>
        <taxon>Fungi</taxon>
        <taxon>Dikarya</taxon>
        <taxon>Basidiomycota</taxon>
        <taxon>Agaricomycotina</taxon>
        <taxon>Agaricomycetes</taxon>
        <taxon>Polyporales</taxon>
        <taxon>Gelatoporiaceae</taxon>
        <taxon>Gelatoporia</taxon>
    </lineage>
</organism>
<dbReference type="EMBL" id="KB445792">
    <property type="protein sequence ID" value="EMD40564.1"/>
    <property type="molecule type" value="Genomic_DNA"/>
</dbReference>
<gene>
    <name evidence="1" type="ORF">CERSUDRAFT_91295</name>
</gene>
<dbReference type="AlphaFoldDB" id="M2PUX4"/>
<dbReference type="OrthoDB" id="3132420at2759"/>
<evidence type="ECO:0000313" key="1">
    <source>
        <dbReference type="EMBL" id="EMD40564.1"/>
    </source>
</evidence>
<protein>
    <submittedName>
        <fullName evidence="1">Uncharacterized protein</fullName>
    </submittedName>
</protein>
<keyword evidence="2" id="KW-1185">Reference proteome</keyword>
<accession>M2PUX4</accession>
<proteinExistence type="predicted"/>
<reference evidence="1 2" key="1">
    <citation type="journal article" date="2012" name="Proc. Natl. Acad. Sci. U.S.A.">
        <title>Comparative genomics of Ceriporiopsis subvermispora and Phanerochaete chrysosporium provide insight into selective ligninolysis.</title>
        <authorList>
            <person name="Fernandez-Fueyo E."/>
            <person name="Ruiz-Duenas F.J."/>
            <person name="Ferreira P."/>
            <person name="Floudas D."/>
            <person name="Hibbett D.S."/>
            <person name="Canessa P."/>
            <person name="Larrondo L.F."/>
            <person name="James T.Y."/>
            <person name="Seelenfreund D."/>
            <person name="Lobos S."/>
            <person name="Polanco R."/>
            <person name="Tello M."/>
            <person name="Honda Y."/>
            <person name="Watanabe T."/>
            <person name="Watanabe T."/>
            <person name="Ryu J.S."/>
            <person name="Kubicek C.P."/>
            <person name="Schmoll M."/>
            <person name="Gaskell J."/>
            <person name="Hammel K.E."/>
            <person name="St John F.J."/>
            <person name="Vanden Wymelenberg A."/>
            <person name="Sabat G."/>
            <person name="Splinter BonDurant S."/>
            <person name="Syed K."/>
            <person name="Yadav J.S."/>
            <person name="Doddapaneni H."/>
            <person name="Subramanian V."/>
            <person name="Lavin J.L."/>
            <person name="Oguiza J.A."/>
            <person name="Perez G."/>
            <person name="Pisabarro A.G."/>
            <person name="Ramirez L."/>
            <person name="Santoyo F."/>
            <person name="Master E."/>
            <person name="Coutinho P.M."/>
            <person name="Henrissat B."/>
            <person name="Lombard V."/>
            <person name="Magnuson J.K."/>
            <person name="Kuees U."/>
            <person name="Hori C."/>
            <person name="Igarashi K."/>
            <person name="Samejima M."/>
            <person name="Held B.W."/>
            <person name="Barry K.W."/>
            <person name="LaButti K.M."/>
            <person name="Lapidus A."/>
            <person name="Lindquist E.A."/>
            <person name="Lucas S.M."/>
            <person name="Riley R."/>
            <person name="Salamov A.A."/>
            <person name="Hoffmeister D."/>
            <person name="Schwenk D."/>
            <person name="Hadar Y."/>
            <person name="Yarden O."/>
            <person name="de Vries R.P."/>
            <person name="Wiebenga A."/>
            <person name="Stenlid J."/>
            <person name="Eastwood D."/>
            <person name="Grigoriev I.V."/>
            <person name="Berka R.M."/>
            <person name="Blanchette R.A."/>
            <person name="Kersten P."/>
            <person name="Martinez A.T."/>
            <person name="Vicuna R."/>
            <person name="Cullen D."/>
        </authorList>
    </citation>
    <scope>NUCLEOTIDE SEQUENCE [LARGE SCALE GENOMIC DNA]</scope>
    <source>
        <strain evidence="1 2">B</strain>
    </source>
</reference>
<evidence type="ECO:0000313" key="2">
    <source>
        <dbReference type="Proteomes" id="UP000016930"/>
    </source>
</evidence>
<dbReference type="Proteomes" id="UP000016930">
    <property type="component" value="Unassembled WGS sequence"/>
</dbReference>
<sequence length="117" mass="13057">MASTSASASASTTSITTTVVDELIFPFEFSTNPNADMRTVNVKHVIAGAAEPEEIYKFFHPLTGLAITSVTSIHRRNLATQHWENAGEVNWTNDWTAHVYFGLERVLPRRDETSFLD</sequence>
<name>M2PUX4_CERS8</name>
<dbReference type="HOGENOM" id="CLU_2084579_0_0_1"/>